<gene>
    <name evidence="4" type="ORF">EAH86_08390</name>
</gene>
<organism evidence="4 5">
    <name type="scientific">Pedococcus bigeumensis</name>
    <dbReference type="NCBI Taxonomy" id="433644"/>
    <lineage>
        <taxon>Bacteria</taxon>
        <taxon>Bacillati</taxon>
        <taxon>Actinomycetota</taxon>
        <taxon>Actinomycetes</taxon>
        <taxon>Micrococcales</taxon>
        <taxon>Intrasporangiaceae</taxon>
        <taxon>Pedococcus</taxon>
    </lineage>
</organism>
<evidence type="ECO:0000256" key="1">
    <source>
        <dbReference type="ARBA" id="ARBA00023015"/>
    </source>
</evidence>
<dbReference type="InterPro" id="IPR003018">
    <property type="entry name" value="GAF"/>
</dbReference>
<name>A0A502CVW8_9MICO</name>
<keyword evidence="1" id="KW-0805">Transcription regulation</keyword>
<proteinExistence type="predicted"/>
<dbReference type="EMBL" id="RCZM01000003">
    <property type="protein sequence ID" value="TPG16814.1"/>
    <property type="molecule type" value="Genomic_DNA"/>
</dbReference>
<comment type="caution">
    <text evidence="4">The sequence shown here is derived from an EMBL/GenBank/DDBJ whole genome shotgun (WGS) entry which is preliminary data.</text>
</comment>
<reference evidence="4 5" key="1">
    <citation type="journal article" date="2019" name="Environ. Microbiol.">
        <title>Species interactions and distinct microbial communities in high Arctic permafrost affected cryosols are associated with the CH4 and CO2 gas fluxes.</title>
        <authorList>
            <person name="Altshuler I."/>
            <person name="Hamel J."/>
            <person name="Turney S."/>
            <person name="Magnuson E."/>
            <person name="Levesque R."/>
            <person name="Greer C."/>
            <person name="Whyte L.G."/>
        </authorList>
    </citation>
    <scope>NUCLEOTIDE SEQUENCE [LARGE SCALE GENOMIC DNA]</scope>
    <source>
        <strain evidence="4 5">S9.3A</strain>
    </source>
</reference>
<feature type="domain" description="ANTAR" evidence="3">
    <location>
        <begin position="167"/>
        <end position="228"/>
    </location>
</feature>
<dbReference type="InterPro" id="IPR012074">
    <property type="entry name" value="GAF_ANTAR"/>
</dbReference>
<keyword evidence="2" id="KW-0804">Transcription</keyword>
<dbReference type="SMART" id="SM01012">
    <property type="entry name" value="ANTAR"/>
    <property type="match status" value="1"/>
</dbReference>
<evidence type="ECO:0000259" key="3">
    <source>
        <dbReference type="PROSITE" id="PS50921"/>
    </source>
</evidence>
<dbReference type="Pfam" id="PF13185">
    <property type="entry name" value="GAF_2"/>
    <property type="match status" value="1"/>
</dbReference>
<dbReference type="PROSITE" id="PS50921">
    <property type="entry name" value="ANTAR"/>
    <property type="match status" value="1"/>
</dbReference>
<dbReference type="RefSeq" id="WP_140739097.1">
    <property type="nucleotide sequence ID" value="NZ_RCZM01000003.1"/>
</dbReference>
<sequence>MPRELDETWRLLDDFAEAARLLQRQGDSAAELLPVICELARKVVGGDHASLTTVRAGRFTTLAATSDLPSGADQIQHDTNQGPCLDAIGTTDAIRVDDLSTDARWPAFGQLTSTRLGMHSLLLHVLPVADDAAVAVSVYAARSQAFSPEHETLLGIFGATATATLRAARHDDRAQQLERALHTSRRIGVALGILMTIRHVTLDEAWTLLSKESQDTNVKLSKLAEQVLETGDLRRPLAG</sequence>
<dbReference type="Gene3D" id="3.30.450.40">
    <property type="match status" value="1"/>
</dbReference>
<evidence type="ECO:0000256" key="2">
    <source>
        <dbReference type="ARBA" id="ARBA00023163"/>
    </source>
</evidence>
<dbReference type="Gene3D" id="1.10.10.10">
    <property type="entry name" value="Winged helix-like DNA-binding domain superfamily/Winged helix DNA-binding domain"/>
    <property type="match status" value="1"/>
</dbReference>
<dbReference type="InterPro" id="IPR036388">
    <property type="entry name" value="WH-like_DNA-bd_sf"/>
</dbReference>
<dbReference type="Proteomes" id="UP000317722">
    <property type="component" value="Unassembled WGS sequence"/>
</dbReference>
<evidence type="ECO:0000313" key="5">
    <source>
        <dbReference type="Proteomes" id="UP000317722"/>
    </source>
</evidence>
<dbReference type="InterPro" id="IPR005561">
    <property type="entry name" value="ANTAR"/>
</dbReference>
<dbReference type="PIRSF" id="PIRSF036625">
    <property type="entry name" value="GAF_ANTAR"/>
    <property type="match status" value="1"/>
</dbReference>
<evidence type="ECO:0000313" key="4">
    <source>
        <dbReference type="EMBL" id="TPG16814.1"/>
    </source>
</evidence>
<dbReference type="GO" id="GO:0003723">
    <property type="term" value="F:RNA binding"/>
    <property type="evidence" value="ECO:0007669"/>
    <property type="project" value="InterPro"/>
</dbReference>
<dbReference type="SUPFAM" id="SSF55781">
    <property type="entry name" value="GAF domain-like"/>
    <property type="match status" value="1"/>
</dbReference>
<dbReference type="AlphaFoldDB" id="A0A502CVW8"/>
<keyword evidence="5" id="KW-1185">Reference proteome</keyword>
<accession>A0A502CVW8</accession>
<dbReference type="Pfam" id="PF03861">
    <property type="entry name" value="ANTAR"/>
    <property type="match status" value="1"/>
</dbReference>
<dbReference type="InterPro" id="IPR029016">
    <property type="entry name" value="GAF-like_dom_sf"/>
</dbReference>
<dbReference type="OrthoDB" id="4935162at2"/>
<protein>
    <submittedName>
        <fullName evidence="4">ANTAR domain-containing protein</fullName>
    </submittedName>
</protein>